<dbReference type="Gene3D" id="2.30.30.110">
    <property type="match status" value="1"/>
</dbReference>
<dbReference type="Pfam" id="PF02452">
    <property type="entry name" value="PemK_toxin"/>
    <property type="match status" value="1"/>
</dbReference>
<evidence type="ECO:0000313" key="1">
    <source>
        <dbReference type="EMBL" id="NEN22182.1"/>
    </source>
</evidence>
<comment type="caution">
    <text evidence="1">The sequence shown here is derived from an EMBL/GenBank/DDBJ whole genome shotgun (WGS) entry which is preliminary data.</text>
</comment>
<dbReference type="SUPFAM" id="SSF50118">
    <property type="entry name" value="Cell growth inhibitor/plasmid maintenance toxic component"/>
    <property type="match status" value="1"/>
</dbReference>
<dbReference type="AlphaFoldDB" id="A0A7K3WMS7"/>
<protein>
    <submittedName>
        <fullName evidence="1">Type II toxin-antitoxin system PemK/MazF family toxin</fullName>
    </submittedName>
</protein>
<dbReference type="Proteomes" id="UP000486602">
    <property type="component" value="Unassembled WGS sequence"/>
</dbReference>
<name>A0A7K3WMS7_9FLAO</name>
<dbReference type="InterPro" id="IPR011067">
    <property type="entry name" value="Plasmid_toxin/cell-grow_inhib"/>
</dbReference>
<dbReference type="RefSeq" id="WP_163282908.1">
    <property type="nucleotide sequence ID" value="NZ_JAAGVY010000002.1"/>
</dbReference>
<keyword evidence="2" id="KW-1185">Reference proteome</keyword>
<evidence type="ECO:0000313" key="2">
    <source>
        <dbReference type="Proteomes" id="UP000486602"/>
    </source>
</evidence>
<reference evidence="1 2" key="1">
    <citation type="submission" date="2020-02" db="EMBL/GenBank/DDBJ databases">
        <title>Out from the shadows clarifying the taxonomy of the family Cryomorphaceae and related taxa by utilizing the GTDB taxonomic framework.</title>
        <authorList>
            <person name="Bowman J.P."/>
        </authorList>
    </citation>
    <scope>NUCLEOTIDE SEQUENCE [LARGE SCALE GENOMIC DNA]</scope>
    <source>
        <strain evidence="1 2">QSSC 1-22</strain>
    </source>
</reference>
<accession>A0A7K3WMS7</accession>
<organism evidence="1 2">
    <name type="scientific">Cryomorpha ignava</name>
    <dbReference type="NCBI Taxonomy" id="101383"/>
    <lineage>
        <taxon>Bacteria</taxon>
        <taxon>Pseudomonadati</taxon>
        <taxon>Bacteroidota</taxon>
        <taxon>Flavobacteriia</taxon>
        <taxon>Flavobacteriales</taxon>
        <taxon>Cryomorphaceae</taxon>
        <taxon>Cryomorpha</taxon>
    </lineage>
</organism>
<dbReference type="EMBL" id="JAAGVY010000002">
    <property type="protein sequence ID" value="NEN22182.1"/>
    <property type="molecule type" value="Genomic_DNA"/>
</dbReference>
<sequence length="54" mass="6134">MKIKKYEIGLADLNPKFGIEAGKRRPVLIVQSDILNRVHPSCVIFPITTNKNKE</sequence>
<dbReference type="GO" id="GO:0003677">
    <property type="term" value="F:DNA binding"/>
    <property type="evidence" value="ECO:0007669"/>
    <property type="project" value="InterPro"/>
</dbReference>
<gene>
    <name evidence="1" type="ORF">G3O08_01525</name>
</gene>
<dbReference type="InterPro" id="IPR003477">
    <property type="entry name" value="PemK-like"/>
</dbReference>
<proteinExistence type="predicted"/>